<feature type="transmembrane region" description="Helical" evidence="1">
    <location>
        <begin position="12"/>
        <end position="37"/>
    </location>
</feature>
<keyword evidence="1" id="KW-1133">Transmembrane helix</keyword>
<keyword evidence="1" id="KW-0472">Membrane</keyword>
<name>A0A481YUS8_9VIRU</name>
<accession>A0A481YUS8</accession>
<sequence>MSHDRGLYDRGIFLGTWFIFLLLVATIITITIVVSSIDKTLEASHALLQNIDVYLALLANVTEI</sequence>
<evidence type="ECO:0000256" key="1">
    <source>
        <dbReference type="SAM" id="Phobius"/>
    </source>
</evidence>
<proteinExistence type="predicted"/>
<organism evidence="2">
    <name type="scientific">Marseillevirus LCMAC103</name>
    <dbReference type="NCBI Taxonomy" id="2506604"/>
    <lineage>
        <taxon>Viruses</taxon>
        <taxon>Varidnaviria</taxon>
        <taxon>Bamfordvirae</taxon>
        <taxon>Nucleocytoviricota</taxon>
        <taxon>Megaviricetes</taxon>
        <taxon>Pimascovirales</taxon>
        <taxon>Pimascovirales incertae sedis</taxon>
        <taxon>Marseilleviridae</taxon>
    </lineage>
</organism>
<keyword evidence="1" id="KW-0812">Transmembrane</keyword>
<evidence type="ECO:0000313" key="2">
    <source>
        <dbReference type="EMBL" id="QBK86938.1"/>
    </source>
</evidence>
<dbReference type="EMBL" id="MK500338">
    <property type="protein sequence ID" value="QBK86938.1"/>
    <property type="molecule type" value="Genomic_DNA"/>
</dbReference>
<gene>
    <name evidence="2" type="ORF">LCMAC103_02780</name>
</gene>
<protein>
    <submittedName>
        <fullName evidence="2">Uncharacterized protein</fullName>
    </submittedName>
</protein>
<reference evidence="2" key="1">
    <citation type="journal article" date="2019" name="MBio">
        <title>Virus Genomes from Deep Sea Sediments Expand the Ocean Megavirome and Support Independent Origins of Viral Gigantism.</title>
        <authorList>
            <person name="Backstrom D."/>
            <person name="Yutin N."/>
            <person name="Jorgensen S.L."/>
            <person name="Dharamshi J."/>
            <person name="Homa F."/>
            <person name="Zaremba-Niedwiedzka K."/>
            <person name="Spang A."/>
            <person name="Wolf Y.I."/>
            <person name="Koonin E.V."/>
            <person name="Ettema T.J."/>
        </authorList>
    </citation>
    <scope>NUCLEOTIDE SEQUENCE</scope>
</reference>